<feature type="region of interest" description="Disordered" evidence="1">
    <location>
        <begin position="79"/>
        <end position="120"/>
    </location>
</feature>
<dbReference type="EMBL" id="JH767184">
    <property type="protein sequence ID" value="EQC29364.1"/>
    <property type="molecule type" value="Genomic_DNA"/>
</dbReference>
<organism evidence="2 3">
    <name type="scientific">Saprolegnia diclina (strain VS20)</name>
    <dbReference type="NCBI Taxonomy" id="1156394"/>
    <lineage>
        <taxon>Eukaryota</taxon>
        <taxon>Sar</taxon>
        <taxon>Stramenopiles</taxon>
        <taxon>Oomycota</taxon>
        <taxon>Saprolegniomycetes</taxon>
        <taxon>Saprolegniales</taxon>
        <taxon>Saprolegniaceae</taxon>
        <taxon>Saprolegnia</taxon>
    </lineage>
</organism>
<proteinExistence type="predicted"/>
<evidence type="ECO:0000256" key="1">
    <source>
        <dbReference type="SAM" id="MobiDB-lite"/>
    </source>
</evidence>
<protein>
    <submittedName>
        <fullName evidence="2">Uncharacterized protein</fullName>
    </submittedName>
</protein>
<dbReference type="InParanoid" id="T0PV32"/>
<dbReference type="GeneID" id="19953555"/>
<dbReference type="Proteomes" id="UP000030762">
    <property type="component" value="Unassembled WGS sequence"/>
</dbReference>
<evidence type="ECO:0000313" key="2">
    <source>
        <dbReference type="EMBL" id="EQC29364.1"/>
    </source>
</evidence>
<sequence>MAPDLHRETLALRYCSPTPDAPKPKTSRVMRKLENVQATLGCPLLIVNRPTRSQTVGTLPKLNKHNFAEVILPAPPLTRSTTVPASAPAFLPQPTLPPRAHHSVTTTTPPRLFRARTAEL</sequence>
<evidence type="ECO:0000313" key="3">
    <source>
        <dbReference type="Proteomes" id="UP000030762"/>
    </source>
</evidence>
<gene>
    <name evidence="2" type="ORF">SDRG_12828</name>
</gene>
<dbReference type="OrthoDB" id="73452at2759"/>
<dbReference type="VEuPathDB" id="FungiDB:SDRG_12828"/>
<reference evidence="2 3" key="1">
    <citation type="submission" date="2012-04" db="EMBL/GenBank/DDBJ databases">
        <title>The Genome Sequence of Saprolegnia declina VS20.</title>
        <authorList>
            <consortium name="The Broad Institute Genome Sequencing Platform"/>
            <person name="Russ C."/>
            <person name="Nusbaum C."/>
            <person name="Tyler B."/>
            <person name="van West P."/>
            <person name="Dieguez-Uribeondo J."/>
            <person name="de Bruijn I."/>
            <person name="Tripathy S."/>
            <person name="Jiang R."/>
            <person name="Young S.K."/>
            <person name="Zeng Q."/>
            <person name="Gargeya S."/>
            <person name="Fitzgerald M."/>
            <person name="Haas B."/>
            <person name="Abouelleil A."/>
            <person name="Alvarado L."/>
            <person name="Arachchi H.M."/>
            <person name="Berlin A."/>
            <person name="Chapman S.B."/>
            <person name="Goldberg J."/>
            <person name="Griggs A."/>
            <person name="Gujja S."/>
            <person name="Hansen M."/>
            <person name="Howarth C."/>
            <person name="Imamovic A."/>
            <person name="Larimer J."/>
            <person name="McCowen C."/>
            <person name="Montmayeur A."/>
            <person name="Murphy C."/>
            <person name="Neiman D."/>
            <person name="Pearson M."/>
            <person name="Priest M."/>
            <person name="Roberts A."/>
            <person name="Saif S."/>
            <person name="Shea T."/>
            <person name="Sisk P."/>
            <person name="Sykes S."/>
            <person name="Wortman J."/>
            <person name="Nusbaum C."/>
            <person name="Birren B."/>
        </authorList>
    </citation>
    <scope>NUCLEOTIDE SEQUENCE [LARGE SCALE GENOMIC DNA]</scope>
    <source>
        <strain evidence="2 3">VS20</strain>
    </source>
</reference>
<name>T0PV32_SAPDV</name>
<dbReference type="AlphaFoldDB" id="T0PV32"/>
<accession>T0PV32</accession>
<keyword evidence="3" id="KW-1185">Reference proteome</keyword>
<dbReference type="RefSeq" id="XP_008617131.1">
    <property type="nucleotide sequence ID" value="XM_008618909.1"/>
</dbReference>